<evidence type="ECO:0000313" key="4">
    <source>
        <dbReference type="EMBL" id="TGD83405.1"/>
    </source>
</evidence>
<dbReference type="PANTHER" id="PTHR43877">
    <property type="entry name" value="AMINOALKYLPHOSPHONATE N-ACETYLTRANSFERASE-RELATED-RELATED"/>
    <property type="match status" value="1"/>
</dbReference>
<protein>
    <submittedName>
        <fullName evidence="4">GNAT family N-acetyltransferase</fullName>
    </submittedName>
</protein>
<reference evidence="4 5" key="1">
    <citation type="submission" date="2019-04" db="EMBL/GenBank/DDBJ databases">
        <authorList>
            <person name="Feng G."/>
            <person name="Zhang J."/>
            <person name="Zhu H."/>
        </authorList>
    </citation>
    <scope>NUCLEOTIDE SEQUENCE [LARGE SCALE GENOMIC DNA]</scope>
    <source>
        <strain evidence="4 5">JCM 19491</strain>
    </source>
</reference>
<dbReference type="InterPro" id="IPR050832">
    <property type="entry name" value="Bact_Acetyltransf"/>
</dbReference>
<dbReference type="PROSITE" id="PS51186">
    <property type="entry name" value="GNAT"/>
    <property type="match status" value="1"/>
</dbReference>
<evidence type="ECO:0000313" key="5">
    <source>
        <dbReference type="Proteomes" id="UP000298284"/>
    </source>
</evidence>
<accession>A0A4Z0MW62</accession>
<keyword evidence="2" id="KW-0012">Acyltransferase</keyword>
<evidence type="ECO:0000259" key="3">
    <source>
        <dbReference type="PROSITE" id="PS51186"/>
    </source>
</evidence>
<dbReference type="Gene3D" id="3.40.630.30">
    <property type="match status" value="1"/>
</dbReference>
<dbReference type="GO" id="GO:0016747">
    <property type="term" value="F:acyltransferase activity, transferring groups other than amino-acyl groups"/>
    <property type="evidence" value="ECO:0007669"/>
    <property type="project" value="InterPro"/>
</dbReference>
<dbReference type="SUPFAM" id="SSF55729">
    <property type="entry name" value="Acyl-CoA N-acyltransferases (Nat)"/>
    <property type="match status" value="1"/>
</dbReference>
<proteinExistence type="predicted"/>
<dbReference type="AlphaFoldDB" id="A0A4Z0MW62"/>
<feature type="domain" description="N-acetyltransferase" evidence="3">
    <location>
        <begin position="1"/>
        <end position="140"/>
    </location>
</feature>
<dbReference type="InterPro" id="IPR000182">
    <property type="entry name" value="GNAT_dom"/>
</dbReference>
<organism evidence="4 5">
    <name type="scientific">Hymenobacter wooponensis</name>
    <dbReference type="NCBI Taxonomy" id="1525360"/>
    <lineage>
        <taxon>Bacteria</taxon>
        <taxon>Pseudomonadati</taxon>
        <taxon>Bacteroidota</taxon>
        <taxon>Cytophagia</taxon>
        <taxon>Cytophagales</taxon>
        <taxon>Hymenobacteraceae</taxon>
        <taxon>Hymenobacter</taxon>
    </lineage>
</organism>
<sequence length="150" mass="17160">MLFREAQVADIPQLSIVRLSVQENRLSNPNKVTEQDYINYLTQRGKGWVCEVNGTIVGFAIADVLGHSIWALFVHPEFAGQGIGKRLHDLMLDWYFDQTSETIWLSTAPGTHAEEFYRRQGWQDTGRTKSGEARFEMTVGEWKGKKRLAD</sequence>
<dbReference type="CDD" id="cd04301">
    <property type="entry name" value="NAT_SF"/>
    <property type="match status" value="1"/>
</dbReference>
<dbReference type="Proteomes" id="UP000298284">
    <property type="component" value="Unassembled WGS sequence"/>
</dbReference>
<comment type="caution">
    <text evidence="4">The sequence shown here is derived from an EMBL/GenBank/DDBJ whole genome shotgun (WGS) entry which is preliminary data.</text>
</comment>
<dbReference type="Pfam" id="PF00583">
    <property type="entry name" value="Acetyltransf_1"/>
    <property type="match status" value="1"/>
</dbReference>
<dbReference type="OrthoDB" id="7356080at2"/>
<dbReference type="InterPro" id="IPR016181">
    <property type="entry name" value="Acyl_CoA_acyltransferase"/>
</dbReference>
<keyword evidence="1 4" id="KW-0808">Transferase</keyword>
<evidence type="ECO:0000256" key="1">
    <source>
        <dbReference type="ARBA" id="ARBA00022679"/>
    </source>
</evidence>
<gene>
    <name evidence="4" type="ORF">EU557_04050</name>
</gene>
<dbReference type="EMBL" id="SRKZ01000001">
    <property type="protein sequence ID" value="TGD83405.1"/>
    <property type="molecule type" value="Genomic_DNA"/>
</dbReference>
<evidence type="ECO:0000256" key="2">
    <source>
        <dbReference type="ARBA" id="ARBA00023315"/>
    </source>
</evidence>
<keyword evidence="5" id="KW-1185">Reference proteome</keyword>
<name>A0A4Z0MW62_9BACT</name>